<reference evidence="1 2" key="1">
    <citation type="submission" date="2018-05" db="EMBL/GenBank/DDBJ databases">
        <title>Lujinxingia marina gen. nov. sp. nov., a new facultative anaerobic member of the class Deltaproteobacteria, and proposal of Lujinxingaceae fam. nov.</title>
        <authorList>
            <person name="Li C.-M."/>
        </authorList>
    </citation>
    <scope>NUCLEOTIDE SEQUENCE [LARGE SCALE GENOMIC DNA]</scope>
    <source>
        <strain evidence="1 2">B210</strain>
    </source>
</reference>
<dbReference type="Proteomes" id="UP000249169">
    <property type="component" value="Unassembled WGS sequence"/>
</dbReference>
<dbReference type="NCBIfam" id="TIGR03984">
    <property type="entry name" value="CRISPR-associated protein Csx19"/>
    <property type="match status" value="1"/>
</dbReference>
<dbReference type="InterPro" id="IPR023815">
    <property type="entry name" value="CRISPR-assoc_Csx19"/>
</dbReference>
<sequence length="138" mass="15247">MPEVSPPILPGSLLELRVFGDDGELLIWRTDDGLCGRLLKDDEPERNTSDIDPLRPSEELRIVRGDRIRGGVGEGFTRVTDAAGAEQVLPIKVDSAQLREGKIRLLVRHYWVQNADNGTVRIAVTRLVKLTTGEQHGG</sequence>
<proteinExistence type="predicted"/>
<keyword evidence="2" id="KW-1185">Reference proteome</keyword>
<evidence type="ECO:0000313" key="2">
    <source>
        <dbReference type="Proteomes" id="UP000249169"/>
    </source>
</evidence>
<comment type="caution">
    <text evidence="1">The sequence shown here is derived from an EMBL/GenBank/DDBJ whole genome shotgun (WGS) entry which is preliminary data.</text>
</comment>
<dbReference type="EMBL" id="QHKO01000008">
    <property type="protein sequence ID" value="RAL20664.1"/>
    <property type="molecule type" value="Genomic_DNA"/>
</dbReference>
<name>A0A328C6N8_9DELT</name>
<dbReference type="AlphaFoldDB" id="A0A328C6N8"/>
<organism evidence="1 2">
    <name type="scientific">Lujinxingia litoralis</name>
    <dbReference type="NCBI Taxonomy" id="2211119"/>
    <lineage>
        <taxon>Bacteria</taxon>
        <taxon>Deltaproteobacteria</taxon>
        <taxon>Bradymonadales</taxon>
        <taxon>Lujinxingiaceae</taxon>
        <taxon>Lujinxingia</taxon>
    </lineage>
</organism>
<protein>
    <submittedName>
        <fullName evidence="1">Uncharacterized protein</fullName>
    </submittedName>
</protein>
<accession>A0A328C6N8</accession>
<evidence type="ECO:0000313" key="1">
    <source>
        <dbReference type="EMBL" id="RAL20664.1"/>
    </source>
</evidence>
<gene>
    <name evidence="1" type="ORF">DL240_15210</name>
</gene>